<dbReference type="OrthoDB" id="8885940at2"/>
<dbReference type="RefSeq" id="WP_058498643.1">
    <property type="nucleotide sequence ID" value="NZ_CAAAHW010000007.1"/>
</dbReference>
<dbReference type="SUPFAM" id="SSF46785">
    <property type="entry name" value="Winged helix' DNA-binding domain"/>
    <property type="match status" value="1"/>
</dbReference>
<keyword evidence="4" id="KW-0804">Transcription</keyword>
<evidence type="ECO:0000256" key="1">
    <source>
        <dbReference type="ARBA" id="ARBA00009437"/>
    </source>
</evidence>
<evidence type="ECO:0000256" key="2">
    <source>
        <dbReference type="ARBA" id="ARBA00023015"/>
    </source>
</evidence>
<evidence type="ECO:0000256" key="3">
    <source>
        <dbReference type="ARBA" id="ARBA00023125"/>
    </source>
</evidence>
<keyword evidence="2" id="KW-0805">Transcription regulation</keyword>
<dbReference type="InterPro" id="IPR036390">
    <property type="entry name" value="WH_DNA-bd_sf"/>
</dbReference>
<dbReference type="PANTHER" id="PTHR30537:SF5">
    <property type="entry name" value="HTH-TYPE TRANSCRIPTIONAL ACTIVATOR TTDR-RELATED"/>
    <property type="match status" value="1"/>
</dbReference>
<name>A0A378JHF1_9GAMM</name>
<sequence length="299" mass="34091">MNMLHCLKSFLAVVDYKNFSAAARNLHISPSKISKQITWLEDKLKIKLLVRSTTSLILTEKGYYLYKQALILFEQLGKIKAIGNAEKLELIGSLRIYFTVTPMIPYLTSLSIQFMKTHPKLEINIDIGYQAIDVHLSEFDLAVSFDRINNQKLACTRLFSVQRKIFASPNYLNEHGIPETLQDLEHHCCLINTLYGLQNKWIFKKNVISVVGNFKSNSADLLKQAAINGMGLIWVPYFSVRTEVDTGLLVPVLPEETSPEINLYAIYPKHLTYEEKICQLLNYFQEQALADGIANKPNC</sequence>
<dbReference type="PROSITE" id="PS50931">
    <property type="entry name" value="HTH_LYSR"/>
    <property type="match status" value="1"/>
</dbReference>
<dbReference type="Gene3D" id="3.40.190.290">
    <property type="match status" value="1"/>
</dbReference>
<dbReference type="InterPro" id="IPR005119">
    <property type="entry name" value="LysR_subst-bd"/>
</dbReference>
<evidence type="ECO:0000313" key="9">
    <source>
        <dbReference type="Proteomes" id="UP000254476"/>
    </source>
</evidence>
<evidence type="ECO:0000313" key="8">
    <source>
        <dbReference type="Proteomes" id="UP000054691"/>
    </source>
</evidence>
<dbReference type="GO" id="GO:0003677">
    <property type="term" value="F:DNA binding"/>
    <property type="evidence" value="ECO:0007669"/>
    <property type="project" value="UniProtKB-KW"/>
</dbReference>
<dbReference type="EMBL" id="LNYE01000020">
    <property type="protein sequence ID" value="KTD12048.1"/>
    <property type="molecule type" value="Genomic_DNA"/>
</dbReference>
<dbReference type="InterPro" id="IPR000847">
    <property type="entry name" value="LysR_HTH_N"/>
</dbReference>
<dbReference type="Gene3D" id="1.10.10.10">
    <property type="entry name" value="Winged helix-like DNA-binding domain superfamily/Winged helix DNA-binding domain"/>
    <property type="match status" value="1"/>
</dbReference>
<accession>A0A378JHF1</accession>
<proteinExistence type="inferred from homology"/>
<dbReference type="InterPro" id="IPR036388">
    <property type="entry name" value="WH-like_DNA-bd_sf"/>
</dbReference>
<dbReference type="EMBL" id="UGOB01000001">
    <property type="protein sequence ID" value="STX46348.1"/>
    <property type="molecule type" value="Genomic_DNA"/>
</dbReference>
<dbReference type="InterPro" id="IPR058163">
    <property type="entry name" value="LysR-type_TF_proteobact-type"/>
</dbReference>
<evidence type="ECO:0000259" key="5">
    <source>
        <dbReference type="PROSITE" id="PS50931"/>
    </source>
</evidence>
<dbReference type="PANTHER" id="PTHR30537">
    <property type="entry name" value="HTH-TYPE TRANSCRIPTIONAL REGULATOR"/>
    <property type="match status" value="1"/>
</dbReference>
<evidence type="ECO:0000256" key="4">
    <source>
        <dbReference type="ARBA" id="ARBA00023163"/>
    </source>
</evidence>
<evidence type="ECO:0000313" key="6">
    <source>
        <dbReference type="EMBL" id="KTD12048.1"/>
    </source>
</evidence>
<keyword evidence="3" id="KW-0238">DNA-binding</keyword>
<dbReference type="GO" id="GO:0003700">
    <property type="term" value="F:DNA-binding transcription factor activity"/>
    <property type="evidence" value="ECO:0007669"/>
    <property type="project" value="InterPro"/>
</dbReference>
<comment type="similarity">
    <text evidence="1">Belongs to the LysR transcriptional regulatory family.</text>
</comment>
<dbReference type="Proteomes" id="UP000254476">
    <property type="component" value="Unassembled WGS sequence"/>
</dbReference>
<dbReference type="SUPFAM" id="SSF53850">
    <property type="entry name" value="Periplasmic binding protein-like II"/>
    <property type="match status" value="1"/>
</dbReference>
<dbReference type="STRING" id="45066.Lgra_1506"/>
<organism evidence="7 9">
    <name type="scientific">Legionella gratiana</name>
    <dbReference type="NCBI Taxonomy" id="45066"/>
    <lineage>
        <taxon>Bacteria</taxon>
        <taxon>Pseudomonadati</taxon>
        <taxon>Pseudomonadota</taxon>
        <taxon>Gammaproteobacteria</taxon>
        <taxon>Legionellales</taxon>
        <taxon>Legionellaceae</taxon>
        <taxon>Legionella</taxon>
    </lineage>
</organism>
<dbReference type="CDD" id="cd08422">
    <property type="entry name" value="PBP2_CrgA_like"/>
    <property type="match status" value="1"/>
</dbReference>
<dbReference type="Pfam" id="PF03466">
    <property type="entry name" value="LysR_substrate"/>
    <property type="match status" value="1"/>
</dbReference>
<keyword evidence="8" id="KW-1185">Reference proteome</keyword>
<reference evidence="6 8" key="1">
    <citation type="submission" date="2015-11" db="EMBL/GenBank/DDBJ databases">
        <title>Genomic analysis of 38 Legionella species identifies large and diverse effector repertoires.</title>
        <authorList>
            <person name="Burstein D."/>
            <person name="Amaro F."/>
            <person name="Zusman T."/>
            <person name="Lifshitz Z."/>
            <person name="Cohen O."/>
            <person name="Gilbert J.A."/>
            <person name="Pupko T."/>
            <person name="Shuman H.A."/>
            <person name="Segal G."/>
        </authorList>
    </citation>
    <scope>NUCLEOTIDE SEQUENCE [LARGE SCALE GENOMIC DNA]</scope>
    <source>
        <strain evidence="6 8">Lyon 8420412</strain>
    </source>
</reference>
<evidence type="ECO:0000313" key="7">
    <source>
        <dbReference type="EMBL" id="STX46348.1"/>
    </source>
</evidence>
<gene>
    <name evidence="7" type="primary">lysR_5</name>
    <name evidence="6" type="ORF">Lgra_1506</name>
    <name evidence="7" type="ORF">NCTC12388_03110</name>
</gene>
<protein>
    <submittedName>
        <fullName evidence="6 7">Transcriptional regulator</fullName>
    </submittedName>
</protein>
<reference evidence="7 9" key="2">
    <citation type="submission" date="2018-06" db="EMBL/GenBank/DDBJ databases">
        <authorList>
            <consortium name="Pathogen Informatics"/>
            <person name="Doyle S."/>
        </authorList>
    </citation>
    <scope>NUCLEOTIDE SEQUENCE [LARGE SCALE GENOMIC DNA]</scope>
    <source>
        <strain evidence="7 9">NCTC12388</strain>
    </source>
</reference>
<dbReference type="Pfam" id="PF00126">
    <property type="entry name" value="HTH_1"/>
    <property type="match status" value="1"/>
</dbReference>
<dbReference type="Proteomes" id="UP000054691">
    <property type="component" value="Unassembled WGS sequence"/>
</dbReference>
<dbReference type="AlphaFoldDB" id="A0A378JHF1"/>
<feature type="domain" description="HTH lysR-type" evidence="5">
    <location>
        <begin position="1"/>
        <end position="59"/>
    </location>
</feature>